<gene>
    <name evidence="11" type="ORF">KW868_03890</name>
</gene>
<dbReference type="Pfam" id="PF13954">
    <property type="entry name" value="PapC_N"/>
    <property type="match status" value="1"/>
</dbReference>
<dbReference type="Proteomes" id="UP000887320">
    <property type="component" value="Unassembled WGS sequence"/>
</dbReference>
<evidence type="ECO:0000256" key="5">
    <source>
        <dbReference type="ARBA" id="ARBA00022692"/>
    </source>
</evidence>
<dbReference type="InterPro" id="IPR037224">
    <property type="entry name" value="PapC_N_sf"/>
</dbReference>
<reference evidence="11" key="1">
    <citation type="submission" date="2021-07" db="EMBL/GenBank/DDBJ databases">
        <authorList>
            <person name="Fernandez M."/>
            <person name="Pereira P."/>
            <person name="Torres Tejerizo G.A."/>
            <person name="Gonzalez P."/>
            <person name="Agostini E."/>
        </authorList>
    </citation>
    <scope>NUCLEOTIDE SEQUENCE</scope>
    <source>
        <strain evidence="11">SFC 500-1A</strain>
    </source>
</reference>
<dbReference type="GO" id="GO:0009279">
    <property type="term" value="C:cell outer membrane"/>
    <property type="evidence" value="ECO:0007669"/>
    <property type="project" value="UniProtKB-SubCell"/>
</dbReference>
<evidence type="ECO:0000313" key="11">
    <source>
        <dbReference type="EMBL" id="MCF0263608.1"/>
    </source>
</evidence>
<dbReference type="SUPFAM" id="SSF141729">
    <property type="entry name" value="FimD N-terminal domain-like"/>
    <property type="match status" value="1"/>
</dbReference>
<keyword evidence="8" id="KW-0998">Cell outer membrane</keyword>
<dbReference type="GO" id="GO:0009297">
    <property type="term" value="P:pilus assembly"/>
    <property type="evidence" value="ECO:0007669"/>
    <property type="project" value="InterPro"/>
</dbReference>
<dbReference type="PANTHER" id="PTHR30451:SF5">
    <property type="entry name" value="SLR0019 PROTEIN"/>
    <property type="match status" value="1"/>
</dbReference>
<organism evidence="11 12">
    <name type="scientific">Acinetobacter guillouiae</name>
    <name type="common">Acinetobacter genomosp. 11</name>
    <dbReference type="NCBI Taxonomy" id="106649"/>
    <lineage>
        <taxon>Bacteria</taxon>
        <taxon>Pseudomonadati</taxon>
        <taxon>Pseudomonadota</taxon>
        <taxon>Gammaproteobacteria</taxon>
        <taxon>Moraxellales</taxon>
        <taxon>Moraxellaceae</taxon>
        <taxon>Acinetobacter</taxon>
    </lineage>
</organism>
<keyword evidence="7" id="KW-0472">Membrane</keyword>
<evidence type="ECO:0000313" key="12">
    <source>
        <dbReference type="Proteomes" id="UP000887320"/>
    </source>
</evidence>
<dbReference type="InterPro" id="IPR025885">
    <property type="entry name" value="PapC_N"/>
</dbReference>
<feature type="signal peptide" evidence="9">
    <location>
        <begin position="1"/>
        <end position="23"/>
    </location>
</feature>
<feature type="domain" description="PapC N-terminal" evidence="10">
    <location>
        <begin position="88"/>
        <end position="230"/>
    </location>
</feature>
<evidence type="ECO:0000256" key="1">
    <source>
        <dbReference type="ARBA" id="ARBA00004571"/>
    </source>
</evidence>
<dbReference type="GO" id="GO:0015473">
    <property type="term" value="F:fimbrial usher porin activity"/>
    <property type="evidence" value="ECO:0007669"/>
    <property type="project" value="InterPro"/>
</dbReference>
<dbReference type="Gene3D" id="2.60.40.3110">
    <property type="match status" value="1"/>
</dbReference>
<keyword evidence="3" id="KW-0813">Transport</keyword>
<dbReference type="Gene3D" id="2.60.40.2610">
    <property type="entry name" value="Outer membrane usher protein FimD, plug domain"/>
    <property type="match status" value="1"/>
</dbReference>
<comment type="caution">
    <text evidence="11">The sequence shown here is derived from an EMBL/GenBank/DDBJ whole genome shotgun (WGS) entry which is preliminary data.</text>
</comment>
<keyword evidence="5" id="KW-0812">Transmembrane</keyword>
<dbReference type="Gene3D" id="2.60.40.2070">
    <property type="match status" value="1"/>
</dbReference>
<dbReference type="Pfam" id="PF00577">
    <property type="entry name" value="Usher"/>
    <property type="match status" value="1"/>
</dbReference>
<evidence type="ECO:0000256" key="7">
    <source>
        <dbReference type="ARBA" id="ARBA00023136"/>
    </source>
</evidence>
<name>A0A8X8GIX6_ACIGI</name>
<evidence type="ECO:0000256" key="8">
    <source>
        <dbReference type="ARBA" id="ARBA00023237"/>
    </source>
</evidence>
<evidence type="ECO:0000256" key="4">
    <source>
        <dbReference type="ARBA" id="ARBA00022452"/>
    </source>
</evidence>
<evidence type="ECO:0000256" key="3">
    <source>
        <dbReference type="ARBA" id="ARBA00022448"/>
    </source>
</evidence>
<comment type="subcellular location">
    <subcellularLocation>
        <location evidence="1">Cell outer membrane</location>
        <topology evidence="1">Multi-pass membrane protein</topology>
    </subcellularLocation>
</comment>
<accession>A0A8X8GIX6</accession>
<dbReference type="PANTHER" id="PTHR30451">
    <property type="entry name" value="OUTER MEMBRANE USHER PROTEIN"/>
    <property type="match status" value="1"/>
</dbReference>
<dbReference type="InterPro" id="IPR043142">
    <property type="entry name" value="PapC-like_C_sf"/>
</dbReference>
<proteinExistence type="inferred from homology"/>
<evidence type="ECO:0000256" key="9">
    <source>
        <dbReference type="SAM" id="SignalP"/>
    </source>
</evidence>
<evidence type="ECO:0000256" key="2">
    <source>
        <dbReference type="ARBA" id="ARBA00008064"/>
    </source>
</evidence>
<keyword evidence="6 9" id="KW-0732">Signal</keyword>
<keyword evidence="4" id="KW-1134">Transmembrane beta strand</keyword>
<evidence type="ECO:0000256" key="6">
    <source>
        <dbReference type="ARBA" id="ARBA00022729"/>
    </source>
</evidence>
<dbReference type="InterPro" id="IPR042186">
    <property type="entry name" value="FimD_plug_dom"/>
</dbReference>
<comment type="similarity">
    <text evidence="2">Belongs to the fimbrial export usher family.</text>
</comment>
<dbReference type="EMBL" id="JAHWXT010000001">
    <property type="protein sequence ID" value="MCF0263608.1"/>
    <property type="molecule type" value="Genomic_DNA"/>
</dbReference>
<sequence length="884" mass="98751">MLNFKRSKLFLMLMSAVAAHTSAEEVQLAQADASDNGHLIAQNHRTLSTQDNHQLTTQDNSNLIAQDTSQLIAQNNSELTARNNEFTTFNAASLFGGQTNVDLSGFTSRNFVAPGQYLVQLSVNNSEASNDVNVKFDHLDGQKSAVLCLDASLLDRLDLKPEIRASLPNKPCLTMKELDPDAYYDFDHAELKLSLSVPQALRVERPEGYINPKLFSNGVNSGFIGYAFNYNRDEDRESKYLGLNGGLNVAGWYYRHAGSFESKDSGLGKYYSDQNVLYRDITPMHSRLSLGQFNTTTYRLDNLSIVGAQISSDQDMLPWAYRQYAPVIENFAYTNAVVRVYQNAQKIYERTVPRGAFKINDLNTGNGDLTVEITETGGEKRTFIVPLQSNQDLIRQGRYNYSVAGGNYRTRTETTDDKLFQGSFNYGLTNNMTVGAGVNISDGYNSAMGLLALNTRLGGVTSTIEYTDSDLFGKNYKGGKYALNYRYAWIPQSFYFYADYANYDREYMSISSHLYQRNRDVLTESEHDNFLYNYNLKQNVGFSVSKSFSDTRFGNLSLSARKNNYWDDSQNYYQYNLSYGNRWKRISYNIGFNRTDYTNAERERGDSAYFSVSVPLDWRNQKMYANASVQRNEQDQFTSNASVTGTAGANNQINFGLGVSDNQNNTMFNGNLNYLLPMVNLGSTVSVDSHNTQYSLSAQGAIVGHRHGITPVNSLPETYTIIHAENGAGANVANAWGVKVDRFGNAIYPFNSAYTKNTITLDPTDLPANVSLESNQTDVIPRKYSSQLAEFKANKTSNLLLRIHAVAQQNLPMGSQFKDSENQVIGILGAGNQVIVNQELPLMKASTVTWGSNSNESCQIAPISKQQLQQKTVGNFNIIDVECN</sequence>
<feature type="chain" id="PRO_5036483983" evidence="9">
    <location>
        <begin position="24"/>
        <end position="884"/>
    </location>
</feature>
<protein>
    <submittedName>
        <fullName evidence="11">Fimbrial biogenesis outer membrane usher protein</fullName>
    </submittedName>
</protein>
<dbReference type="RefSeq" id="WP_234622749.1">
    <property type="nucleotide sequence ID" value="NZ_JAHWXT010000001.1"/>
</dbReference>
<dbReference type="AlphaFoldDB" id="A0A8X8GIX6"/>
<dbReference type="Gene3D" id="3.10.20.410">
    <property type="match status" value="1"/>
</dbReference>
<evidence type="ECO:0000259" key="10">
    <source>
        <dbReference type="Pfam" id="PF13954"/>
    </source>
</evidence>
<dbReference type="InterPro" id="IPR000015">
    <property type="entry name" value="Fimb_usher"/>
</dbReference>